<feature type="coiled-coil region" evidence="1">
    <location>
        <begin position="442"/>
        <end position="471"/>
    </location>
</feature>
<dbReference type="AlphaFoldDB" id="A0A7K1SQM7"/>
<gene>
    <name evidence="2" type="ORF">GO755_39100</name>
</gene>
<comment type="caution">
    <text evidence="2">The sequence shown here is derived from an EMBL/GenBank/DDBJ whole genome shotgun (WGS) entry which is preliminary data.</text>
</comment>
<feature type="non-terminal residue" evidence="2">
    <location>
        <position position="829"/>
    </location>
</feature>
<feature type="coiled-coil region" evidence="1">
    <location>
        <begin position="617"/>
        <end position="648"/>
    </location>
</feature>
<dbReference type="Proteomes" id="UP000436006">
    <property type="component" value="Unassembled WGS sequence"/>
</dbReference>
<sequence>MAEEKDVLLYQVVLDIPQVKEKAEVALAALTRLRAEKKTLDAEFKAKSIGTDAYAKSVLVIDTAIARTQTQLKGYQKTLADSDKIQTSAKGSMEQMGVEISALTAKYIALSEAERNSEAGQTLQKSIKEKSDAYKQLYSEIGKDNLNVGNYADTILNATQATQGFAGKINDLKSNLQTAKQGFEAAKFGLTGLKGAIAATGIGLLLIALNTLYTYLTKTKAGMEFVEKSTRAVGVVVEFFTDKVASVGKVIFEAFSKPGEAIMALGNLIKDNLINRFTSFGVILDSIENRDFEKLRDGLLQLFTGVTNAGGRVAAVAGQIQTAIDANEALHDSLKKLEDDERALGVARAKSNAEINQQKFTASDVTKAIEDRIAAAKRAFEIENNITQKQIALEQKRIDLIHKEGKLNKEGPDDDKLAEAQKRLYDLTAQSKSDQIKINNEINSLEKEQERNRIELQISEAQKRLQRAQIDGEATYQLEKEILDKQLQLNLAGIVEGSEVEKALRLKYDLDLIALNVKTGQENQEKINAIERLGIEERLTLVKKGSEEEFDLRRELAELDLNDAQLNVYKEVKTVEERNEKLKALDAKRLADIKAINKEQQHELIANAQSSTNTALAKTKAGTKKELNERLNQIREEAAQELIDAAGNATKEEEIWARMNRNIADARKEFNQKLIANSIDSLSTLTDAISNVSQAITQRDTKLLEDQQTAQLKSAGLSAEARTRIEEKFAARKEELDKKSAERSRKIATAQNLIATARAITEAQILPPPFDAIKTILAVAVGAAQQVVIASQQFEHGGELVEGPSHAQGGVKYRVGRKIVELEGGEGVV</sequence>
<keyword evidence="1" id="KW-0175">Coiled coil</keyword>
<keyword evidence="3" id="KW-1185">Reference proteome</keyword>
<name>A0A7K1SQM7_9BACT</name>
<protein>
    <submittedName>
        <fullName evidence="2">Uncharacterized protein</fullName>
    </submittedName>
</protein>
<reference evidence="2 3" key="1">
    <citation type="submission" date="2019-12" db="EMBL/GenBank/DDBJ databases">
        <title>Spirosoma sp. HMF4905 genome sequencing and assembly.</title>
        <authorList>
            <person name="Kang H."/>
            <person name="Cha I."/>
            <person name="Kim H."/>
            <person name="Joh K."/>
        </authorList>
    </citation>
    <scope>NUCLEOTIDE SEQUENCE [LARGE SCALE GENOMIC DNA]</scope>
    <source>
        <strain evidence="2 3">HMF4905</strain>
    </source>
</reference>
<accession>A0A7K1SQM7</accession>
<proteinExistence type="predicted"/>
<organism evidence="2 3">
    <name type="scientific">Spirosoma arboris</name>
    <dbReference type="NCBI Taxonomy" id="2682092"/>
    <lineage>
        <taxon>Bacteria</taxon>
        <taxon>Pseudomonadati</taxon>
        <taxon>Bacteroidota</taxon>
        <taxon>Cytophagia</taxon>
        <taxon>Cytophagales</taxon>
        <taxon>Cytophagaceae</taxon>
        <taxon>Spirosoma</taxon>
    </lineage>
</organism>
<dbReference type="RefSeq" id="WP_157590885.1">
    <property type="nucleotide sequence ID" value="NZ_WPIN01000030.1"/>
</dbReference>
<evidence type="ECO:0000313" key="2">
    <source>
        <dbReference type="EMBL" id="MVM36087.1"/>
    </source>
</evidence>
<dbReference type="EMBL" id="WPIN01000030">
    <property type="protein sequence ID" value="MVM36087.1"/>
    <property type="molecule type" value="Genomic_DNA"/>
</dbReference>
<evidence type="ECO:0000313" key="3">
    <source>
        <dbReference type="Proteomes" id="UP000436006"/>
    </source>
</evidence>
<evidence type="ECO:0000256" key="1">
    <source>
        <dbReference type="SAM" id="Coils"/>
    </source>
</evidence>